<dbReference type="GO" id="GO:0008270">
    <property type="term" value="F:zinc ion binding"/>
    <property type="evidence" value="ECO:0007669"/>
    <property type="project" value="InterPro"/>
</dbReference>
<keyword evidence="5" id="KW-0235">DNA replication</keyword>
<evidence type="ECO:0000259" key="8">
    <source>
        <dbReference type="SMART" id="SM00778"/>
    </source>
</evidence>
<dbReference type="InterPro" id="IPR036977">
    <property type="entry name" value="DNA_primase_Znf_CHC2"/>
</dbReference>
<dbReference type="Pfam" id="PF08273">
    <property type="entry name" value="Zn_Ribbon_Prim"/>
    <property type="match status" value="1"/>
</dbReference>
<dbReference type="GO" id="GO:0006269">
    <property type="term" value="P:DNA replication, synthesis of primer"/>
    <property type="evidence" value="ECO:0007669"/>
    <property type="project" value="UniProtKB-KW"/>
</dbReference>
<dbReference type="AlphaFoldDB" id="A0A845A6T5"/>
<feature type="region of interest" description="Disordered" evidence="7">
    <location>
        <begin position="337"/>
        <end position="361"/>
    </location>
</feature>
<sequence length="361" mass="39194">MGAEGAHARIPVVRVLSSHRLPQEAGERRVRRRTIDAARGKWKGILLHLGVEAKFLDNRHGPCPLCGGRDRYRWDNKNGNGTYICGQCGAGNGLQLLMNLKGWDFVTAAREVDDVVGNVDPDPPTREMDDPTRVRLMNKLWQSATPLISGDRAHRYLASRAALPSTIPSCLRSTGWCPAPDGVHRSALLALVSGPDGEPVNIHRTFLGPNGKADMENPRALMPGRIPDGAAIRLFAATGEILGIAEGIETAFAAADRFGIPVWSAMNAAMLAKWTPPAYVREVWIFGDNDAKFGGQAAAFGLAHRLAGRLDLQVQVHVPIEAGHDWADEITHAGKSYRESQEIVPQSQGRNLGKSHAQAEQ</sequence>
<dbReference type="GO" id="GO:0003677">
    <property type="term" value="F:DNA binding"/>
    <property type="evidence" value="ECO:0007669"/>
    <property type="project" value="InterPro"/>
</dbReference>
<evidence type="ECO:0000256" key="6">
    <source>
        <dbReference type="ARBA" id="ARBA00023163"/>
    </source>
</evidence>
<dbReference type="GO" id="GO:0000428">
    <property type="term" value="C:DNA-directed RNA polymerase complex"/>
    <property type="evidence" value="ECO:0007669"/>
    <property type="project" value="UniProtKB-KW"/>
</dbReference>
<dbReference type="SMART" id="SM00778">
    <property type="entry name" value="Prim_Zn_Ribbon"/>
    <property type="match status" value="1"/>
</dbReference>
<evidence type="ECO:0000313" key="9">
    <source>
        <dbReference type="EMBL" id="MXO93259.1"/>
    </source>
</evidence>
<proteinExistence type="predicted"/>
<dbReference type="InterPro" id="IPR006171">
    <property type="entry name" value="TOPRIM_dom"/>
</dbReference>
<evidence type="ECO:0000256" key="2">
    <source>
        <dbReference type="ARBA" id="ARBA00022515"/>
    </source>
</evidence>
<dbReference type="Proteomes" id="UP000460626">
    <property type="component" value="Unassembled WGS sequence"/>
</dbReference>
<feature type="domain" description="DNA primase/helicase Gp4 N-terminal Bacteriophage T7-like" evidence="8">
    <location>
        <begin position="58"/>
        <end position="94"/>
    </location>
</feature>
<dbReference type="Gene3D" id="3.90.580.10">
    <property type="entry name" value="Zinc finger, CHC2-type domain"/>
    <property type="match status" value="1"/>
</dbReference>
<evidence type="ECO:0000256" key="5">
    <source>
        <dbReference type="ARBA" id="ARBA00022705"/>
    </source>
</evidence>
<gene>
    <name evidence="9" type="ORF">GRI62_06515</name>
</gene>
<dbReference type="SUPFAM" id="SSF57783">
    <property type="entry name" value="Zinc beta-ribbon"/>
    <property type="match status" value="1"/>
</dbReference>
<evidence type="ECO:0000256" key="7">
    <source>
        <dbReference type="SAM" id="MobiDB-lite"/>
    </source>
</evidence>
<keyword evidence="4" id="KW-0548">Nucleotidyltransferase</keyword>
<evidence type="ECO:0000313" key="10">
    <source>
        <dbReference type="Proteomes" id="UP000460626"/>
    </source>
</evidence>
<reference evidence="9 10" key="1">
    <citation type="submission" date="2019-12" db="EMBL/GenBank/DDBJ databases">
        <title>Genomic-based taxomic classification of the family Erythrobacteraceae.</title>
        <authorList>
            <person name="Xu L."/>
        </authorList>
    </citation>
    <scope>NUCLEOTIDE SEQUENCE [LARGE SCALE GENOMIC DNA]</scope>
    <source>
        <strain evidence="9 10">RC4-10-4</strain>
    </source>
</reference>
<comment type="caution">
    <text evidence="9">The sequence shown here is derived from an EMBL/GenBank/DDBJ whole genome shotgun (WGS) entry which is preliminary data.</text>
</comment>
<dbReference type="GO" id="GO:0016779">
    <property type="term" value="F:nucleotidyltransferase activity"/>
    <property type="evidence" value="ECO:0007669"/>
    <property type="project" value="UniProtKB-KW"/>
</dbReference>
<name>A0A845A6T5_9SPHN</name>
<keyword evidence="3" id="KW-0808">Transferase</keyword>
<keyword evidence="1" id="KW-0240">DNA-directed RNA polymerase</keyword>
<dbReference type="EMBL" id="WTYH01000001">
    <property type="protein sequence ID" value="MXO93259.1"/>
    <property type="molecule type" value="Genomic_DNA"/>
</dbReference>
<dbReference type="GO" id="GO:0004386">
    <property type="term" value="F:helicase activity"/>
    <property type="evidence" value="ECO:0007669"/>
    <property type="project" value="InterPro"/>
</dbReference>
<keyword evidence="6" id="KW-0804">Transcription</keyword>
<keyword evidence="10" id="KW-1185">Reference proteome</keyword>
<dbReference type="InterPro" id="IPR013237">
    <property type="entry name" value="Phage_T7_Gp4_N"/>
</dbReference>
<accession>A0A845A6T5</accession>
<dbReference type="GO" id="GO:1990077">
    <property type="term" value="C:primosome complex"/>
    <property type="evidence" value="ECO:0007669"/>
    <property type="project" value="UniProtKB-KW"/>
</dbReference>
<evidence type="ECO:0000256" key="3">
    <source>
        <dbReference type="ARBA" id="ARBA00022679"/>
    </source>
</evidence>
<dbReference type="Pfam" id="PF13362">
    <property type="entry name" value="Toprim_3"/>
    <property type="match status" value="1"/>
</dbReference>
<dbReference type="Pfam" id="PF23639">
    <property type="entry name" value="DUF7146"/>
    <property type="match status" value="1"/>
</dbReference>
<protein>
    <recommendedName>
        <fullName evidence="8">DNA primase/helicase Gp4 N-terminal Bacteriophage T7-like domain-containing protein</fullName>
    </recommendedName>
</protein>
<evidence type="ECO:0000256" key="1">
    <source>
        <dbReference type="ARBA" id="ARBA00022478"/>
    </source>
</evidence>
<dbReference type="InterPro" id="IPR055570">
    <property type="entry name" value="DUF7146"/>
</dbReference>
<organism evidence="9 10">
    <name type="scientific">Aurantiacibacter arachoides</name>
    <dbReference type="NCBI Taxonomy" id="1850444"/>
    <lineage>
        <taxon>Bacteria</taxon>
        <taxon>Pseudomonadati</taxon>
        <taxon>Pseudomonadota</taxon>
        <taxon>Alphaproteobacteria</taxon>
        <taxon>Sphingomonadales</taxon>
        <taxon>Erythrobacteraceae</taxon>
        <taxon>Aurantiacibacter</taxon>
    </lineage>
</organism>
<evidence type="ECO:0000256" key="4">
    <source>
        <dbReference type="ARBA" id="ARBA00022695"/>
    </source>
</evidence>
<keyword evidence="2" id="KW-0639">Primosome</keyword>